<evidence type="ECO:0000313" key="1">
    <source>
        <dbReference type="EMBL" id="AQK85524.1"/>
    </source>
</evidence>
<dbReference type="AlphaFoldDB" id="A0A1D6M2W6"/>
<dbReference type="InParanoid" id="A0A1D6M2W6"/>
<reference evidence="1" key="1">
    <citation type="submission" date="2015-12" db="EMBL/GenBank/DDBJ databases">
        <title>Update maize B73 reference genome by single molecule sequencing technologies.</title>
        <authorList>
            <consortium name="Maize Genome Sequencing Project"/>
            <person name="Ware D."/>
        </authorList>
    </citation>
    <scope>NUCLEOTIDE SEQUENCE</scope>
    <source>
        <tissue evidence="1">Seedling</tissue>
    </source>
</reference>
<proteinExistence type="predicted"/>
<organism evidence="1">
    <name type="scientific">Zea mays</name>
    <name type="common">Maize</name>
    <dbReference type="NCBI Taxonomy" id="4577"/>
    <lineage>
        <taxon>Eukaryota</taxon>
        <taxon>Viridiplantae</taxon>
        <taxon>Streptophyta</taxon>
        <taxon>Embryophyta</taxon>
        <taxon>Tracheophyta</taxon>
        <taxon>Spermatophyta</taxon>
        <taxon>Magnoliopsida</taxon>
        <taxon>Liliopsida</taxon>
        <taxon>Poales</taxon>
        <taxon>Poaceae</taxon>
        <taxon>PACMAD clade</taxon>
        <taxon>Panicoideae</taxon>
        <taxon>Andropogonodae</taxon>
        <taxon>Andropogoneae</taxon>
        <taxon>Tripsacinae</taxon>
        <taxon>Zea</taxon>
    </lineage>
</organism>
<dbReference type="EMBL" id="CM000782">
    <property type="protein sequence ID" value="AQK85524.1"/>
    <property type="molecule type" value="Genomic_DNA"/>
</dbReference>
<protein>
    <submittedName>
        <fullName evidence="1">Uncharacterized protein</fullName>
    </submittedName>
</protein>
<dbReference type="IntAct" id="A0A1D6M2W6">
    <property type="interactions" value="1"/>
</dbReference>
<name>A0A1D6M2W6_MAIZE</name>
<accession>A0A1D6M2W6</accession>
<sequence length="112" mass="12467">METETVTVTPDGDAEKKYWNSLCACTSAGTTGPSSTSLTDRPVRCHGGDRTGVRLHSRRSFKLLTSRLANELVLRDLGYRCHDDDDEYVVDPLLHDPRFVSFSRHLTAALIS</sequence>
<gene>
    <name evidence="1" type="ORF">ZEAMMB73_Zm00001d038050</name>
</gene>